<reference evidence="2 3" key="1">
    <citation type="submission" date="2019-02" db="EMBL/GenBank/DDBJ databases">
        <title>Genomic Encyclopedia of Type Strains, Phase IV (KMG-IV): sequencing the most valuable type-strain genomes for metagenomic binning, comparative biology and taxonomic classification.</title>
        <authorList>
            <person name="Goeker M."/>
        </authorList>
    </citation>
    <scope>NUCLEOTIDE SEQUENCE [LARGE SCALE GENOMIC DNA]</scope>
    <source>
        <strain evidence="2 3">DSM 101727</strain>
    </source>
</reference>
<keyword evidence="3" id="KW-1185">Reference proteome</keyword>
<name>A0A4Q7KGK7_9PSEU</name>
<feature type="domain" description="Microcin J25-processing protein McjB C-terminal" evidence="1">
    <location>
        <begin position="23"/>
        <end position="132"/>
    </location>
</feature>
<dbReference type="EMBL" id="SGWQ01000010">
    <property type="protein sequence ID" value="RZS33980.1"/>
    <property type="molecule type" value="Genomic_DNA"/>
</dbReference>
<evidence type="ECO:0000313" key="3">
    <source>
        <dbReference type="Proteomes" id="UP000294257"/>
    </source>
</evidence>
<dbReference type="OrthoDB" id="583768at2"/>
<sequence>MTIPVTAEESVPLTLGGQVLTRVSVGLARLLVLLPPRRLRQTLRLISTGARPATEEQARFARQAAVTVSHRCAGLGCLQRSVAAAIQCRLRGTWPDWCTGFRERPFGAHAWVEVNGSPVGEPSDMSRFHTVMAVRGCRP</sequence>
<proteinExistence type="predicted"/>
<comment type="caution">
    <text evidence="2">The sequence shown here is derived from an EMBL/GenBank/DDBJ whole genome shotgun (WGS) entry which is preliminary data.</text>
</comment>
<accession>A0A4Q7KGK7</accession>
<dbReference type="Pfam" id="PF13471">
    <property type="entry name" value="Transglut_core3"/>
    <property type="match status" value="1"/>
</dbReference>
<dbReference type="RefSeq" id="WP_130347275.1">
    <property type="nucleotide sequence ID" value="NZ_SGWQ01000010.1"/>
</dbReference>
<dbReference type="NCBIfam" id="NF033537">
    <property type="entry name" value="lasso_biosyn_B2"/>
    <property type="match status" value="1"/>
</dbReference>
<protein>
    <submittedName>
        <fullName evidence="2">Transglutaminase superfamily protein</fullName>
    </submittedName>
</protein>
<dbReference type="Proteomes" id="UP000294257">
    <property type="component" value="Unassembled WGS sequence"/>
</dbReference>
<dbReference type="InterPro" id="IPR032708">
    <property type="entry name" value="McjB_C"/>
</dbReference>
<dbReference type="InterPro" id="IPR053521">
    <property type="entry name" value="McjB-like"/>
</dbReference>
<evidence type="ECO:0000313" key="2">
    <source>
        <dbReference type="EMBL" id="RZS33980.1"/>
    </source>
</evidence>
<gene>
    <name evidence="2" type="ORF">EV193_110130</name>
</gene>
<dbReference type="AlphaFoldDB" id="A0A4Q7KGK7"/>
<evidence type="ECO:0000259" key="1">
    <source>
        <dbReference type="Pfam" id="PF13471"/>
    </source>
</evidence>
<organism evidence="2 3">
    <name type="scientific">Herbihabitans rhizosphaerae</name>
    <dbReference type="NCBI Taxonomy" id="1872711"/>
    <lineage>
        <taxon>Bacteria</taxon>
        <taxon>Bacillati</taxon>
        <taxon>Actinomycetota</taxon>
        <taxon>Actinomycetes</taxon>
        <taxon>Pseudonocardiales</taxon>
        <taxon>Pseudonocardiaceae</taxon>
        <taxon>Herbihabitans</taxon>
    </lineage>
</organism>